<keyword evidence="3" id="KW-1185">Reference proteome</keyword>
<sequence length="274" mass="29733">MTVTFSGYVSVAGNTNGHISKMFEPTDLLYCYWKEICYGLLELPSKFMMAVLIAFCLSVAFLARTSSSLSCFDEICNPPMVCKVEFSHGYPRGGSCEQQHQHGHHPICGNLFPDHGHCHCDEQSCISRVYMLTTPSLAPVTTAVPIVPTVTTQAPVVTSCMDNEDATFNCKTYQDNYAMCQATTGTLKTIASNRCQKYCGLCGSNTAPPAPSTTASTAQTMCIDHEVKCSDQAYINIICSSSHQATKDYAIAICPKSCNLCTEHFASINAGFGK</sequence>
<evidence type="ECO:0000313" key="3">
    <source>
        <dbReference type="Proteomes" id="UP000683360"/>
    </source>
</evidence>
<protein>
    <recommendedName>
        <fullName evidence="1">ShKT domain-containing protein</fullName>
    </recommendedName>
</protein>
<dbReference type="Proteomes" id="UP000683360">
    <property type="component" value="Unassembled WGS sequence"/>
</dbReference>
<dbReference type="EMBL" id="CAJPWZ010000441">
    <property type="protein sequence ID" value="CAG2192731.1"/>
    <property type="molecule type" value="Genomic_DNA"/>
</dbReference>
<proteinExistence type="predicted"/>
<dbReference type="InterPro" id="IPR003582">
    <property type="entry name" value="ShKT_dom"/>
</dbReference>
<organism evidence="2 3">
    <name type="scientific">Mytilus edulis</name>
    <name type="common">Blue mussel</name>
    <dbReference type="NCBI Taxonomy" id="6550"/>
    <lineage>
        <taxon>Eukaryota</taxon>
        <taxon>Metazoa</taxon>
        <taxon>Spiralia</taxon>
        <taxon>Lophotrochozoa</taxon>
        <taxon>Mollusca</taxon>
        <taxon>Bivalvia</taxon>
        <taxon>Autobranchia</taxon>
        <taxon>Pteriomorphia</taxon>
        <taxon>Mytilida</taxon>
        <taxon>Mytiloidea</taxon>
        <taxon>Mytilidae</taxon>
        <taxon>Mytilinae</taxon>
        <taxon>Mytilus</taxon>
    </lineage>
</organism>
<dbReference type="Pfam" id="PF01549">
    <property type="entry name" value="ShK"/>
    <property type="match status" value="1"/>
</dbReference>
<accession>A0A8S3Q9L7</accession>
<evidence type="ECO:0000313" key="2">
    <source>
        <dbReference type="EMBL" id="CAG2192731.1"/>
    </source>
</evidence>
<dbReference type="OrthoDB" id="6184942at2759"/>
<comment type="caution">
    <text evidence="2">The sequence shown here is derived from an EMBL/GenBank/DDBJ whole genome shotgun (WGS) entry which is preliminary data.</text>
</comment>
<reference evidence="2" key="1">
    <citation type="submission" date="2021-03" db="EMBL/GenBank/DDBJ databases">
        <authorList>
            <person name="Bekaert M."/>
        </authorList>
    </citation>
    <scope>NUCLEOTIDE SEQUENCE</scope>
</reference>
<feature type="domain" description="ShKT" evidence="1">
    <location>
        <begin position="222"/>
        <end position="261"/>
    </location>
</feature>
<name>A0A8S3Q9L7_MYTED</name>
<gene>
    <name evidence="2" type="ORF">MEDL_7881</name>
</gene>
<evidence type="ECO:0000259" key="1">
    <source>
        <dbReference type="Pfam" id="PF01549"/>
    </source>
</evidence>
<dbReference type="AlphaFoldDB" id="A0A8S3Q9L7"/>